<dbReference type="AlphaFoldDB" id="A0A438DH45"/>
<dbReference type="EMBL" id="QGNW01001623">
    <property type="protein sequence ID" value="RVW34805.1"/>
    <property type="molecule type" value="Genomic_DNA"/>
</dbReference>
<comment type="caution">
    <text evidence="2">The sequence shown here is derived from an EMBL/GenBank/DDBJ whole genome shotgun (WGS) entry which is preliminary data.</text>
</comment>
<evidence type="ECO:0000256" key="1">
    <source>
        <dbReference type="SAM" id="MobiDB-lite"/>
    </source>
</evidence>
<organism evidence="2 3">
    <name type="scientific">Vitis vinifera</name>
    <name type="common">Grape</name>
    <dbReference type="NCBI Taxonomy" id="29760"/>
    <lineage>
        <taxon>Eukaryota</taxon>
        <taxon>Viridiplantae</taxon>
        <taxon>Streptophyta</taxon>
        <taxon>Embryophyta</taxon>
        <taxon>Tracheophyta</taxon>
        <taxon>Spermatophyta</taxon>
        <taxon>Magnoliopsida</taxon>
        <taxon>eudicotyledons</taxon>
        <taxon>Gunneridae</taxon>
        <taxon>Pentapetalae</taxon>
        <taxon>rosids</taxon>
        <taxon>Vitales</taxon>
        <taxon>Vitaceae</taxon>
        <taxon>Viteae</taxon>
        <taxon>Vitis</taxon>
    </lineage>
</organism>
<accession>A0A438DH45</accession>
<name>A0A438DH45_VITVI</name>
<gene>
    <name evidence="2" type="ORF">CK203_078062</name>
</gene>
<evidence type="ECO:0000313" key="3">
    <source>
        <dbReference type="Proteomes" id="UP000288805"/>
    </source>
</evidence>
<evidence type="ECO:0000313" key="2">
    <source>
        <dbReference type="EMBL" id="RVW34805.1"/>
    </source>
</evidence>
<protein>
    <submittedName>
        <fullName evidence="2">Uncharacterized protein</fullName>
    </submittedName>
</protein>
<feature type="region of interest" description="Disordered" evidence="1">
    <location>
        <begin position="24"/>
        <end position="77"/>
    </location>
</feature>
<proteinExistence type="predicted"/>
<dbReference type="Proteomes" id="UP000288805">
    <property type="component" value="Unassembled WGS sequence"/>
</dbReference>
<reference evidence="2 3" key="1">
    <citation type="journal article" date="2018" name="PLoS Genet.">
        <title>Population sequencing reveals clonal diversity and ancestral inbreeding in the grapevine cultivar Chardonnay.</title>
        <authorList>
            <person name="Roach M.J."/>
            <person name="Johnson D.L."/>
            <person name="Bohlmann J."/>
            <person name="van Vuuren H.J."/>
            <person name="Jones S.J."/>
            <person name="Pretorius I.S."/>
            <person name="Schmidt S.A."/>
            <person name="Borneman A.R."/>
        </authorList>
    </citation>
    <scope>NUCLEOTIDE SEQUENCE [LARGE SCALE GENOMIC DNA]</scope>
    <source>
        <strain evidence="3">cv. Chardonnay</strain>
        <tissue evidence="2">Leaf</tissue>
    </source>
</reference>
<feature type="compositionally biased region" description="Basic and acidic residues" evidence="1">
    <location>
        <begin position="35"/>
        <end position="45"/>
    </location>
</feature>
<sequence length="77" mass="8712">MALVSEHGTGNREVDLHEILPEIEHVELQNEEPGDEKAKNEEPKNTEYSQSPHSSVPEDFLRMSLSVEEALSDPEWA</sequence>